<gene>
    <name evidence="1" type="ORF">NDO55_07620</name>
</gene>
<accession>A0A9X2EJ17</accession>
<proteinExistence type="predicted"/>
<sequence>MNAYSSIDVPGGGGQGGDLRDLSADLLCAIDQYRAESDNSLLVMTLARLITLLRRHYVAHQRPLPDAALATGHARLAMLMRERAEAMGRMASEVERFAERYESGLTIIDDFAGFRHDARALIGLLAEGMETGGEAVPMPTMPEAKG</sequence>
<dbReference type="RefSeq" id="WP_252113960.1">
    <property type="nucleotide sequence ID" value="NZ_JAMSHT010000001.1"/>
</dbReference>
<comment type="caution">
    <text evidence="1">The sequence shown here is derived from an EMBL/GenBank/DDBJ whole genome shotgun (WGS) entry which is preliminary data.</text>
</comment>
<dbReference type="Proteomes" id="UP001155128">
    <property type="component" value="Unassembled WGS sequence"/>
</dbReference>
<dbReference type="EMBL" id="JAMSHT010000001">
    <property type="protein sequence ID" value="MCM8557686.1"/>
    <property type="molecule type" value="Genomic_DNA"/>
</dbReference>
<evidence type="ECO:0000313" key="1">
    <source>
        <dbReference type="EMBL" id="MCM8557686.1"/>
    </source>
</evidence>
<organism evidence="1 2">
    <name type="scientific">Sphingomicrobium sediminis</name>
    <dbReference type="NCBI Taxonomy" id="2950949"/>
    <lineage>
        <taxon>Bacteria</taxon>
        <taxon>Pseudomonadati</taxon>
        <taxon>Pseudomonadota</taxon>
        <taxon>Alphaproteobacteria</taxon>
        <taxon>Sphingomonadales</taxon>
        <taxon>Sphingomonadaceae</taxon>
        <taxon>Sphingomicrobium</taxon>
    </lineage>
</organism>
<name>A0A9X2EJ17_9SPHN</name>
<dbReference type="AlphaFoldDB" id="A0A9X2EJ17"/>
<reference evidence="1" key="1">
    <citation type="submission" date="2022-06" db="EMBL/GenBank/DDBJ databases">
        <title>Sphingomicrobium sedimins sp. nov., a marine bacterium isolated from tidal flat.</title>
        <authorList>
            <person name="Kim C.-H."/>
            <person name="Yoo Y."/>
            <person name="Kim J.-J."/>
        </authorList>
    </citation>
    <scope>NUCLEOTIDE SEQUENCE</scope>
    <source>
        <strain evidence="1">GRR-S6-50</strain>
    </source>
</reference>
<protein>
    <submittedName>
        <fullName evidence="1">Uncharacterized protein</fullName>
    </submittedName>
</protein>
<keyword evidence="2" id="KW-1185">Reference proteome</keyword>
<evidence type="ECO:0000313" key="2">
    <source>
        <dbReference type="Proteomes" id="UP001155128"/>
    </source>
</evidence>